<dbReference type="PROSITE" id="PS51698">
    <property type="entry name" value="U_BOX"/>
    <property type="match status" value="1"/>
</dbReference>
<dbReference type="EC" id="2.3.2.27" evidence="4"/>
<dbReference type="GO" id="GO:0061630">
    <property type="term" value="F:ubiquitin protein ligase activity"/>
    <property type="evidence" value="ECO:0007669"/>
    <property type="project" value="UniProtKB-EC"/>
</dbReference>
<comment type="pathway">
    <text evidence="3">Protein modification; protein ubiquitination.</text>
</comment>
<evidence type="ECO:0000256" key="4">
    <source>
        <dbReference type="ARBA" id="ARBA00012483"/>
    </source>
</evidence>
<dbReference type="EMBL" id="PSQE01000008">
    <property type="protein sequence ID" value="RHN41559.1"/>
    <property type="molecule type" value="Genomic_DNA"/>
</dbReference>
<dbReference type="InterPro" id="IPR013083">
    <property type="entry name" value="Znf_RING/FYVE/PHD"/>
</dbReference>
<name>A0A396GKA5_MEDTR</name>
<dbReference type="CDD" id="cd16655">
    <property type="entry name" value="RING-Ubox_WDSUB1-like"/>
    <property type="match status" value="1"/>
</dbReference>
<dbReference type="UniPathway" id="UPA00143"/>
<dbReference type="SMART" id="SM00504">
    <property type="entry name" value="Ubox"/>
    <property type="match status" value="1"/>
</dbReference>
<proteinExistence type="predicted"/>
<evidence type="ECO:0000259" key="8">
    <source>
        <dbReference type="PROSITE" id="PS50011"/>
    </source>
</evidence>
<organism evidence="10 11">
    <name type="scientific">Medicago truncatula</name>
    <name type="common">Barrel medic</name>
    <name type="synonym">Medicago tribuloides</name>
    <dbReference type="NCBI Taxonomy" id="3880"/>
    <lineage>
        <taxon>Eukaryota</taxon>
        <taxon>Viridiplantae</taxon>
        <taxon>Streptophyta</taxon>
        <taxon>Embryophyta</taxon>
        <taxon>Tracheophyta</taxon>
        <taxon>Spermatophyta</taxon>
        <taxon>Magnoliopsida</taxon>
        <taxon>eudicotyledons</taxon>
        <taxon>Gunneridae</taxon>
        <taxon>Pentapetalae</taxon>
        <taxon>rosids</taxon>
        <taxon>fabids</taxon>
        <taxon>Fabales</taxon>
        <taxon>Fabaceae</taxon>
        <taxon>Papilionoideae</taxon>
        <taxon>50 kb inversion clade</taxon>
        <taxon>NPAAA clade</taxon>
        <taxon>Hologalegina</taxon>
        <taxon>IRL clade</taxon>
        <taxon>Trifolieae</taxon>
        <taxon>Medicago</taxon>
    </lineage>
</organism>
<dbReference type="Gene3D" id="3.30.40.10">
    <property type="entry name" value="Zinc/RING finger domain, C3HC4 (zinc finger)"/>
    <property type="match status" value="1"/>
</dbReference>
<sequence>MDTTQIEKIYVAVGYDVLDGFQTLDWALKKWNSHPNISIIILHVKYNSSKDHVYTLLGKLPAKGACEETLERIRKYEETIINKLLSKYIALCDKIPAETFEVEKFDEPMQNITIDLIFGLGITKLVIGFSFMRHSLKSKDAMNGLFYVHQHKPDFCELFIICGGKQVSPRVKNDEITMEDDSGVKVAKMRDKTSFKYWIERMFCDKTIDSNQTSSSRSPTTSTSLESHLDQNQWELYMQEIENYLQELMSLHLDEGSFGQDNDDSFLSPIEPYVQQLKNSNNKVTKTTIDIVLRVSFLTTTYTSKSAEEKLEIVIDKLNEAYNTIQVERKEEKENLERHAKAEWAIYICSRREEELEYLKSEEVTKREELKKELNVEKDQIYYIRTYVEESKQRLSSLQDLQLDLKNKLNVSTLEVSECETKLEKVMNERTNMLMEIEELSRQRDVFNKRIKFFKGKDATKMCNKIIDNGCSLREYTKEEIIMASHNFSEHFRLKCGGDWSNVYKGHIDHYSNVAIKMLHSNLALSQHDFQAKLRSLGSIRHPHLVGILGFCSEPKCLVLEYMHNGSLEENLPCKTRKKFISWQDCIRIAIEVCSGLGFLSSFQPRPITHCHVSPSNILLDNNLVAKIKLFGLHECNNECNVGSDVKAIGVLLLYLLTGRGNWVPMDIEDFFDEIGEEWPLDVARELLSLAMRCMSINFESNEEMSITSVMGELNEIKRKGCDSNKMPNVFLCPILQKVMINPHIAADGFSYELEAIEQWLQSGNEISPKSLRLKNTLLFPNHNLRSLIQFWQSKKSEVVK</sequence>
<dbReference type="GO" id="GO:0016567">
    <property type="term" value="P:protein ubiquitination"/>
    <property type="evidence" value="ECO:0007669"/>
    <property type="project" value="UniProtKB-UniPathway"/>
</dbReference>
<protein>
    <recommendedName>
        <fullName evidence="4">RING-type E3 ubiquitin transferase</fullName>
        <ecNumber evidence="4">2.3.2.27</ecNumber>
    </recommendedName>
</protein>
<dbReference type="GO" id="GO:0004672">
    <property type="term" value="F:protein kinase activity"/>
    <property type="evidence" value="ECO:0007669"/>
    <property type="project" value="InterPro"/>
</dbReference>
<dbReference type="InterPro" id="IPR011009">
    <property type="entry name" value="Kinase-like_dom_sf"/>
</dbReference>
<dbReference type="PANTHER" id="PTHR45647:SF34">
    <property type="entry name" value="U-BOX KINASE FAMILY PROTEIN"/>
    <property type="match status" value="1"/>
</dbReference>
<accession>A0A396GKA5</accession>
<dbReference type="Gene3D" id="3.30.200.20">
    <property type="entry name" value="Phosphorylase Kinase, domain 1"/>
    <property type="match status" value="1"/>
</dbReference>
<evidence type="ECO:0000256" key="3">
    <source>
        <dbReference type="ARBA" id="ARBA00004906"/>
    </source>
</evidence>
<keyword evidence="6" id="KW-0833">Ubl conjugation pathway</keyword>
<evidence type="ECO:0000259" key="9">
    <source>
        <dbReference type="PROSITE" id="PS51698"/>
    </source>
</evidence>
<feature type="domain" description="U-box" evidence="9">
    <location>
        <begin position="726"/>
        <end position="799"/>
    </location>
</feature>
<comment type="function">
    <text evidence="2">Functions as an E3 ubiquitin ligase.</text>
</comment>
<comment type="catalytic activity">
    <reaction evidence="1">
        <text>S-ubiquitinyl-[E2 ubiquitin-conjugating enzyme]-L-cysteine + [acceptor protein]-L-lysine = [E2 ubiquitin-conjugating enzyme]-L-cysteine + N(6)-ubiquitinyl-[acceptor protein]-L-lysine.</text>
        <dbReference type="EC" id="2.3.2.27"/>
    </reaction>
</comment>
<evidence type="ECO:0000256" key="1">
    <source>
        <dbReference type="ARBA" id="ARBA00000900"/>
    </source>
</evidence>
<gene>
    <name evidence="10" type="ORF">MtrunA17_Chr8g0367341</name>
</gene>
<dbReference type="Gramene" id="rna47893">
    <property type="protein sequence ID" value="RHN41559.1"/>
    <property type="gene ID" value="gene47893"/>
</dbReference>
<evidence type="ECO:0000256" key="5">
    <source>
        <dbReference type="ARBA" id="ARBA00022679"/>
    </source>
</evidence>
<dbReference type="AlphaFoldDB" id="A0A396GKA5"/>
<evidence type="ECO:0000313" key="11">
    <source>
        <dbReference type="Proteomes" id="UP000265566"/>
    </source>
</evidence>
<evidence type="ECO:0000256" key="6">
    <source>
        <dbReference type="ARBA" id="ARBA00022786"/>
    </source>
</evidence>
<dbReference type="Pfam" id="PF04564">
    <property type="entry name" value="U-box"/>
    <property type="match status" value="1"/>
</dbReference>
<comment type="caution">
    <text evidence="10">The sequence shown here is derived from an EMBL/GenBank/DDBJ whole genome shotgun (WGS) entry which is preliminary data.</text>
</comment>
<dbReference type="GO" id="GO:0005524">
    <property type="term" value="F:ATP binding"/>
    <property type="evidence" value="ECO:0007669"/>
    <property type="project" value="InterPro"/>
</dbReference>
<evidence type="ECO:0000256" key="2">
    <source>
        <dbReference type="ARBA" id="ARBA00003861"/>
    </source>
</evidence>
<dbReference type="SUPFAM" id="SSF57850">
    <property type="entry name" value="RING/U-box"/>
    <property type="match status" value="1"/>
</dbReference>
<dbReference type="InterPro" id="IPR001245">
    <property type="entry name" value="Ser-Thr/Tyr_kinase_cat_dom"/>
</dbReference>
<dbReference type="InterPro" id="IPR003613">
    <property type="entry name" value="Ubox_domain"/>
</dbReference>
<evidence type="ECO:0000256" key="7">
    <source>
        <dbReference type="SAM" id="Coils"/>
    </source>
</evidence>
<reference evidence="11" key="1">
    <citation type="journal article" date="2018" name="Nat. Plants">
        <title>Whole-genome landscape of Medicago truncatula symbiotic genes.</title>
        <authorList>
            <person name="Pecrix Y."/>
            <person name="Staton S.E."/>
            <person name="Sallet E."/>
            <person name="Lelandais-Briere C."/>
            <person name="Moreau S."/>
            <person name="Carrere S."/>
            <person name="Blein T."/>
            <person name="Jardinaud M.F."/>
            <person name="Latrasse D."/>
            <person name="Zouine M."/>
            <person name="Zahm M."/>
            <person name="Kreplak J."/>
            <person name="Mayjonade B."/>
            <person name="Satge C."/>
            <person name="Perez M."/>
            <person name="Cauet S."/>
            <person name="Marande W."/>
            <person name="Chantry-Darmon C."/>
            <person name="Lopez-Roques C."/>
            <person name="Bouchez O."/>
            <person name="Berard A."/>
            <person name="Debelle F."/>
            <person name="Munos S."/>
            <person name="Bendahmane A."/>
            <person name="Berges H."/>
            <person name="Niebel A."/>
            <person name="Buitink J."/>
            <person name="Frugier F."/>
            <person name="Benhamed M."/>
            <person name="Crespi M."/>
            <person name="Gouzy J."/>
            <person name="Gamas P."/>
        </authorList>
    </citation>
    <scope>NUCLEOTIDE SEQUENCE [LARGE SCALE GENOMIC DNA]</scope>
    <source>
        <strain evidence="11">cv. Jemalong A17</strain>
    </source>
</reference>
<keyword evidence="7" id="KW-0175">Coiled coil</keyword>
<keyword evidence="5 10" id="KW-0808">Transferase</keyword>
<dbReference type="InterPro" id="IPR051348">
    <property type="entry name" value="U-box_ubiquitin_ligases"/>
</dbReference>
<dbReference type="Proteomes" id="UP000265566">
    <property type="component" value="Chromosome 8"/>
</dbReference>
<dbReference type="InterPro" id="IPR000719">
    <property type="entry name" value="Prot_kinase_dom"/>
</dbReference>
<dbReference type="SUPFAM" id="SSF56112">
    <property type="entry name" value="Protein kinase-like (PK-like)"/>
    <property type="match status" value="1"/>
</dbReference>
<dbReference type="Pfam" id="PF07714">
    <property type="entry name" value="PK_Tyr_Ser-Thr"/>
    <property type="match status" value="1"/>
</dbReference>
<feature type="coiled-coil region" evidence="7">
    <location>
        <begin position="308"/>
        <end position="443"/>
    </location>
</feature>
<dbReference type="Gene3D" id="1.10.510.10">
    <property type="entry name" value="Transferase(Phosphotransferase) domain 1"/>
    <property type="match status" value="1"/>
</dbReference>
<evidence type="ECO:0000313" key="10">
    <source>
        <dbReference type="EMBL" id="RHN41559.1"/>
    </source>
</evidence>
<feature type="domain" description="Protein kinase" evidence="8">
    <location>
        <begin position="489"/>
        <end position="801"/>
    </location>
</feature>
<dbReference type="PANTHER" id="PTHR45647">
    <property type="entry name" value="OS02G0152300 PROTEIN"/>
    <property type="match status" value="1"/>
</dbReference>
<dbReference type="PROSITE" id="PS50011">
    <property type="entry name" value="PROTEIN_KINASE_DOM"/>
    <property type="match status" value="1"/>
</dbReference>